<dbReference type="KEGG" id="vg:41901023"/>
<sequence length="107" mass="11891">MEIKEMALIKTGTQTARLITINYEDSSYNIIPGGKDSEFVEIPDELLDLPFVDALIEDGTLVAKRGQLSKVGESIDDLRAEAESLGVVVDKRWKVGRLKLEIESARQ</sequence>
<dbReference type="EMBL" id="MG432137">
    <property type="protein sequence ID" value="ATV25124.1"/>
    <property type="molecule type" value="Genomic_DNA"/>
</dbReference>
<evidence type="ECO:0000313" key="2">
    <source>
        <dbReference type="Proteomes" id="UP000241775"/>
    </source>
</evidence>
<evidence type="ECO:0000313" key="1">
    <source>
        <dbReference type="EMBL" id="ATV25124.1"/>
    </source>
</evidence>
<keyword evidence="2" id="KW-1185">Reference proteome</keyword>
<name>A0A2H4N7F4_9CAUD</name>
<proteinExistence type="predicted"/>
<organism evidence="1 2">
    <name type="scientific">Pectobacterium phage PEAT2</name>
    <dbReference type="NCBI Taxonomy" id="2053078"/>
    <lineage>
        <taxon>Viruses</taxon>
        <taxon>Duplodnaviria</taxon>
        <taxon>Heunggongvirae</taxon>
        <taxon>Uroviricota</taxon>
        <taxon>Caudoviricetes</taxon>
        <taxon>Jameshumphriesvirinae</taxon>
        <taxon>Peatvirus</taxon>
        <taxon>Peatvirus peat2</taxon>
    </lineage>
</organism>
<dbReference type="Proteomes" id="UP000241775">
    <property type="component" value="Segment"/>
</dbReference>
<dbReference type="GeneID" id="41901023"/>
<accession>A0A2H4N7F4</accession>
<reference evidence="1 2" key="1">
    <citation type="submission" date="2017-11" db="EMBL/GenBank/DDBJ databases">
        <title>Complete genome sequence of phytopathogenic Pectobacterium atrosepticum bacteriophage Peat2 includes a CRISPR Cas4 nuclease.</title>
        <authorList>
            <person name="Kalischuk M."/>
            <person name="Hachey J."/>
            <person name="Thomas D."/>
            <person name="Kawchuk L."/>
        </authorList>
    </citation>
    <scope>NUCLEOTIDE SEQUENCE [LARGE SCALE GENOMIC DNA]</scope>
</reference>
<dbReference type="RefSeq" id="YP_009702222.1">
    <property type="nucleotide sequence ID" value="NC_044940.1"/>
</dbReference>
<protein>
    <submittedName>
        <fullName evidence="1">Uncharacterized protein</fullName>
    </submittedName>
</protein>